<keyword evidence="2" id="KW-1185">Reference proteome</keyword>
<name>A0AAN9L8A7_CANGL</name>
<sequence>MICGGAALNAFFCSKSLDAHCWSHVAWLRNWVCQSELSASTETNIADFVFLLQAAPTEPTTAVLTTNLTKHMYKYVSVYSLAVNLVTQHLSVPNLVAFLSLKSIPTNEI</sequence>
<gene>
    <name evidence="1" type="ORF">VNO77_25539</name>
</gene>
<organism evidence="1 2">
    <name type="scientific">Canavalia gladiata</name>
    <name type="common">Sword bean</name>
    <name type="synonym">Dolichos gladiatus</name>
    <dbReference type="NCBI Taxonomy" id="3824"/>
    <lineage>
        <taxon>Eukaryota</taxon>
        <taxon>Viridiplantae</taxon>
        <taxon>Streptophyta</taxon>
        <taxon>Embryophyta</taxon>
        <taxon>Tracheophyta</taxon>
        <taxon>Spermatophyta</taxon>
        <taxon>Magnoliopsida</taxon>
        <taxon>eudicotyledons</taxon>
        <taxon>Gunneridae</taxon>
        <taxon>Pentapetalae</taxon>
        <taxon>rosids</taxon>
        <taxon>fabids</taxon>
        <taxon>Fabales</taxon>
        <taxon>Fabaceae</taxon>
        <taxon>Papilionoideae</taxon>
        <taxon>50 kb inversion clade</taxon>
        <taxon>NPAAA clade</taxon>
        <taxon>indigoferoid/millettioid clade</taxon>
        <taxon>Phaseoleae</taxon>
        <taxon>Canavalia</taxon>
    </lineage>
</organism>
<accession>A0AAN9L8A7</accession>
<evidence type="ECO:0000313" key="2">
    <source>
        <dbReference type="Proteomes" id="UP001367508"/>
    </source>
</evidence>
<dbReference type="AlphaFoldDB" id="A0AAN9L8A7"/>
<comment type="caution">
    <text evidence="1">The sequence shown here is derived from an EMBL/GenBank/DDBJ whole genome shotgun (WGS) entry which is preliminary data.</text>
</comment>
<reference evidence="1 2" key="1">
    <citation type="submission" date="2024-01" db="EMBL/GenBank/DDBJ databases">
        <title>The genomes of 5 underutilized Papilionoideae crops provide insights into root nodulation and disease resistanc.</title>
        <authorList>
            <person name="Jiang F."/>
        </authorList>
    </citation>
    <scope>NUCLEOTIDE SEQUENCE [LARGE SCALE GENOMIC DNA]</scope>
    <source>
        <strain evidence="1">LVBAO_FW01</strain>
        <tissue evidence="1">Leaves</tissue>
    </source>
</reference>
<proteinExistence type="predicted"/>
<protein>
    <submittedName>
        <fullName evidence="1">Uncharacterized protein</fullName>
    </submittedName>
</protein>
<dbReference type="Proteomes" id="UP001367508">
    <property type="component" value="Unassembled WGS sequence"/>
</dbReference>
<evidence type="ECO:0000313" key="1">
    <source>
        <dbReference type="EMBL" id="KAK7331317.1"/>
    </source>
</evidence>
<dbReference type="EMBL" id="JAYMYQ010000005">
    <property type="protein sequence ID" value="KAK7331317.1"/>
    <property type="molecule type" value="Genomic_DNA"/>
</dbReference>